<dbReference type="EMBL" id="GL379823">
    <property type="protein sequence ID" value="EGT48668.1"/>
    <property type="molecule type" value="Genomic_DNA"/>
</dbReference>
<feature type="region of interest" description="Disordered" evidence="1">
    <location>
        <begin position="1"/>
        <end position="49"/>
    </location>
</feature>
<dbReference type="Proteomes" id="UP000008068">
    <property type="component" value="Unassembled WGS sequence"/>
</dbReference>
<dbReference type="OMA" id="HIQAELH"/>
<reference evidence="3" key="1">
    <citation type="submission" date="2011-07" db="EMBL/GenBank/DDBJ databases">
        <authorList>
            <consortium name="Caenorhabditis brenneri Sequencing and Analysis Consortium"/>
            <person name="Wilson R.K."/>
        </authorList>
    </citation>
    <scope>NUCLEOTIDE SEQUENCE [LARGE SCALE GENOMIC DNA]</scope>
    <source>
        <strain evidence="3">PB2801</strain>
    </source>
</reference>
<evidence type="ECO:0000313" key="2">
    <source>
        <dbReference type="EMBL" id="EGT48668.1"/>
    </source>
</evidence>
<feature type="compositionally biased region" description="Basic and acidic residues" evidence="1">
    <location>
        <begin position="11"/>
        <end position="33"/>
    </location>
</feature>
<evidence type="ECO:0000313" key="3">
    <source>
        <dbReference type="Proteomes" id="UP000008068"/>
    </source>
</evidence>
<dbReference type="eggNOG" id="ENOG502RVMI">
    <property type="taxonomic scope" value="Eukaryota"/>
</dbReference>
<dbReference type="HOGENOM" id="CLU_168508_0_0_1"/>
<dbReference type="AlphaFoldDB" id="G0MZV8"/>
<accession>G0MZV8</accession>
<feature type="compositionally biased region" description="Polar residues" evidence="1">
    <location>
        <begin position="1"/>
        <end position="10"/>
    </location>
</feature>
<protein>
    <submittedName>
        <fullName evidence="2">Uncharacterized protein</fullName>
    </submittedName>
</protein>
<name>G0MZV8_CAEBE</name>
<dbReference type="OrthoDB" id="5822328at2759"/>
<gene>
    <name evidence="2" type="ORF">CAEBREN_16339</name>
</gene>
<organism evidence="3">
    <name type="scientific">Caenorhabditis brenneri</name>
    <name type="common">Nematode worm</name>
    <dbReference type="NCBI Taxonomy" id="135651"/>
    <lineage>
        <taxon>Eukaryota</taxon>
        <taxon>Metazoa</taxon>
        <taxon>Ecdysozoa</taxon>
        <taxon>Nematoda</taxon>
        <taxon>Chromadorea</taxon>
        <taxon>Rhabditida</taxon>
        <taxon>Rhabditina</taxon>
        <taxon>Rhabditomorpha</taxon>
        <taxon>Rhabditoidea</taxon>
        <taxon>Rhabditidae</taxon>
        <taxon>Peloderinae</taxon>
        <taxon>Caenorhabditis</taxon>
    </lineage>
</organism>
<keyword evidence="3" id="KW-1185">Reference proteome</keyword>
<dbReference type="FunCoup" id="G0MZV8">
    <property type="interactions" value="1740"/>
</dbReference>
<dbReference type="InParanoid" id="G0MZV8"/>
<sequence length="109" mass="11997">MSAEPTTPKQEQVEQKLPENNEKQQENNGEKKGKTPVVVPLKHETPAAVRNRRHIQAELHIGSPSDNTLSPCSSKIFGKRAGISGPAAILRNKQQSTIPFKMDDGDDDE</sequence>
<evidence type="ECO:0000256" key="1">
    <source>
        <dbReference type="SAM" id="MobiDB-lite"/>
    </source>
</evidence>
<proteinExistence type="predicted"/>